<gene>
    <name evidence="2" type="ORF">DENIS_1231</name>
</gene>
<reference evidence="3" key="1">
    <citation type="submission" date="2017-11" db="EMBL/GenBank/DDBJ databases">
        <authorList>
            <person name="Watanabe M."/>
            <person name="Kojima H."/>
        </authorList>
    </citation>
    <scope>NUCLEOTIDE SEQUENCE [LARGE SCALE GENOMIC DNA]</scope>
    <source>
        <strain evidence="3">Tokyo 01</strain>
    </source>
</reference>
<keyword evidence="1" id="KW-1133">Transmembrane helix</keyword>
<dbReference type="Proteomes" id="UP000288096">
    <property type="component" value="Unassembled WGS sequence"/>
</dbReference>
<proteinExistence type="predicted"/>
<name>A0A401FTK0_9BACT</name>
<dbReference type="AlphaFoldDB" id="A0A401FTK0"/>
<keyword evidence="1" id="KW-0472">Membrane</keyword>
<dbReference type="Gene3D" id="2.60.40.1120">
    <property type="entry name" value="Carboxypeptidase-like, regulatory domain"/>
    <property type="match status" value="1"/>
</dbReference>
<evidence type="ECO:0008006" key="4">
    <source>
        <dbReference type="Google" id="ProtNLM"/>
    </source>
</evidence>
<protein>
    <recommendedName>
        <fullName evidence="4">Carboxypeptidase regulatory-like domain-containing protein</fullName>
    </recommendedName>
</protein>
<organism evidence="2 3">
    <name type="scientific">Desulfonema ishimotonii</name>
    <dbReference type="NCBI Taxonomy" id="45657"/>
    <lineage>
        <taxon>Bacteria</taxon>
        <taxon>Pseudomonadati</taxon>
        <taxon>Thermodesulfobacteriota</taxon>
        <taxon>Desulfobacteria</taxon>
        <taxon>Desulfobacterales</taxon>
        <taxon>Desulfococcaceae</taxon>
        <taxon>Desulfonema</taxon>
    </lineage>
</organism>
<dbReference type="SUPFAM" id="SSF49464">
    <property type="entry name" value="Carboxypeptidase regulatory domain-like"/>
    <property type="match status" value="1"/>
</dbReference>
<feature type="transmembrane region" description="Helical" evidence="1">
    <location>
        <begin position="20"/>
        <end position="40"/>
    </location>
</feature>
<dbReference type="InterPro" id="IPR008969">
    <property type="entry name" value="CarboxyPept-like_regulatory"/>
</dbReference>
<evidence type="ECO:0000256" key="1">
    <source>
        <dbReference type="SAM" id="Phobius"/>
    </source>
</evidence>
<keyword evidence="1" id="KW-0812">Transmembrane</keyword>
<reference evidence="3" key="2">
    <citation type="submission" date="2019-01" db="EMBL/GenBank/DDBJ databases">
        <title>Genome sequence of Desulfonema ishimotonii strain Tokyo 01.</title>
        <authorList>
            <person name="Fukui M."/>
        </authorList>
    </citation>
    <scope>NUCLEOTIDE SEQUENCE [LARGE SCALE GENOMIC DNA]</scope>
    <source>
        <strain evidence="3">Tokyo 01</strain>
    </source>
</reference>
<sequence length="221" mass="24079">MFGAMRSYATYRGEAFNGLLELGGLVVIFAMVVIGGFKLVPNAKSFNLSVYVHGPGGRQDMVLKNQGEVILDLADNRRSEAINEKGAAYFSGIPAEFFNCEVPVMIQASGFESAETDKKAVLKSGGVYLQVRRDDSLAKITGTVKSADGDFLKGVSIRIGKLKTRTDEGGYFELKIPPENQKARQKLIALLEGYETWEGNVHPGTRQDVGIVLSEKTPKQV</sequence>
<keyword evidence="3" id="KW-1185">Reference proteome</keyword>
<evidence type="ECO:0000313" key="3">
    <source>
        <dbReference type="Proteomes" id="UP000288096"/>
    </source>
</evidence>
<accession>A0A401FTK0</accession>
<evidence type="ECO:0000313" key="2">
    <source>
        <dbReference type="EMBL" id="GBC60280.1"/>
    </source>
</evidence>
<comment type="caution">
    <text evidence="2">The sequence shown here is derived from an EMBL/GenBank/DDBJ whole genome shotgun (WGS) entry which is preliminary data.</text>
</comment>
<dbReference type="EMBL" id="BEXT01000001">
    <property type="protein sequence ID" value="GBC60280.1"/>
    <property type="molecule type" value="Genomic_DNA"/>
</dbReference>